<feature type="domain" description="PHD-type" evidence="15">
    <location>
        <begin position="276"/>
        <end position="326"/>
    </location>
</feature>
<evidence type="ECO:0000256" key="12">
    <source>
        <dbReference type="PROSITE-ProRule" id="PRU00146"/>
    </source>
</evidence>
<comment type="domain">
    <text evidence="13">The PHD-type zinc finger mediates the binding to H3K4me3.</text>
</comment>
<keyword evidence="3 11" id="KW-0479">Metal-binding</keyword>
<feature type="compositionally biased region" description="Low complexity" evidence="14">
    <location>
        <begin position="189"/>
        <end position="198"/>
    </location>
</feature>
<dbReference type="Pfam" id="PF12998">
    <property type="entry name" value="ING"/>
    <property type="match status" value="1"/>
</dbReference>
<evidence type="ECO:0000256" key="8">
    <source>
        <dbReference type="ARBA" id="ARBA00023163"/>
    </source>
</evidence>
<dbReference type="Gene3D" id="6.10.140.1740">
    <property type="match status" value="1"/>
</dbReference>
<evidence type="ECO:0000256" key="6">
    <source>
        <dbReference type="ARBA" id="ARBA00022853"/>
    </source>
</evidence>
<name>A0A8H5BJY2_9AGAR</name>
<dbReference type="AlphaFoldDB" id="A0A8H5BJY2"/>
<dbReference type="PANTHER" id="PTHR10333:SF103">
    <property type="entry name" value="INHIBITOR OF GROWTH PROTEIN 3"/>
    <property type="match status" value="1"/>
</dbReference>
<evidence type="ECO:0000256" key="14">
    <source>
        <dbReference type="SAM" id="MobiDB-lite"/>
    </source>
</evidence>
<dbReference type="SMART" id="SM00249">
    <property type="entry name" value="PHD"/>
    <property type="match status" value="1"/>
</dbReference>
<sequence length="342" mass="37179">MAATSAAHEEAAYIASEYIYSIENLPNEVSHLLQEIKHRDTRAQELQQEIEKDSTRYIRHSLKTGTPGSIPPSPSAKAAAIPGKISAAYAEMQTLCEEKEKLARTLVALVERTRTRLDIELTKVRALQGDPPDYAGVIPKPLVGLAGVIDSMKTPVFAMTESLKNALAGTPLAPVETKMVSPSAPPMPVSSAVATSSSYKRRKVTTTTAPSIKVPGNAWAHKRSASPTVQSGTTATGHQRSRLSRQVLPPAQDEDEEMDAEGDEEVDGDDADGDDRLYCYCQKQSYGDMIACDNEGDCPYEWFHLSCAGIKGPTPERWYCDHCKAKLAEKAASSSTRKGRKK</sequence>
<feature type="binding site" evidence="11">
    <location>
        <position position="298"/>
    </location>
    <ligand>
        <name>Zn(2+)</name>
        <dbReference type="ChEBI" id="CHEBI:29105"/>
        <label>2</label>
    </ligand>
</feature>
<keyword evidence="7" id="KW-0805">Transcription regulation</keyword>
<feature type="binding site" evidence="11">
    <location>
        <position position="320"/>
    </location>
    <ligand>
        <name>Zn(2+)</name>
        <dbReference type="ChEBI" id="CHEBI:29105"/>
        <label>2</label>
    </ligand>
</feature>
<dbReference type="GO" id="GO:0005634">
    <property type="term" value="C:nucleus"/>
    <property type="evidence" value="ECO:0007669"/>
    <property type="project" value="UniProtKB-SubCell"/>
</dbReference>
<feature type="compositionally biased region" description="Acidic residues" evidence="14">
    <location>
        <begin position="252"/>
        <end position="271"/>
    </location>
</feature>
<evidence type="ECO:0000256" key="3">
    <source>
        <dbReference type="ARBA" id="ARBA00022723"/>
    </source>
</evidence>
<dbReference type="InterPro" id="IPR024610">
    <property type="entry name" value="ING_N_histone-binding"/>
</dbReference>
<evidence type="ECO:0000256" key="5">
    <source>
        <dbReference type="ARBA" id="ARBA00022833"/>
    </source>
</evidence>
<feature type="binding site" evidence="11">
    <location>
        <position position="279"/>
    </location>
    <ligand>
        <name>Zn(2+)</name>
        <dbReference type="ChEBI" id="CHEBI:29105"/>
        <label>1</label>
    </ligand>
</feature>
<dbReference type="SMART" id="SM01408">
    <property type="entry name" value="ING"/>
    <property type="match status" value="1"/>
</dbReference>
<evidence type="ECO:0000256" key="4">
    <source>
        <dbReference type="ARBA" id="ARBA00022771"/>
    </source>
</evidence>
<comment type="similarity">
    <text evidence="2 13">Belongs to the ING family.</text>
</comment>
<evidence type="ECO:0000313" key="17">
    <source>
        <dbReference type="Proteomes" id="UP000541558"/>
    </source>
</evidence>
<dbReference type="InterPro" id="IPR013083">
    <property type="entry name" value="Znf_RING/FYVE/PHD"/>
</dbReference>
<feature type="compositionally biased region" description="Polar residues" evidence="14">
    <location>
        <begin position="225"/>
        <end position="238"/>
    </location>
</feature>
<dbReference type="InterPro" id="IPR028651">
    <property type="entry name" value="ING_fam"/>
</dbReference>
<evidence type="ECO:0000256" key="10">
    <source>
        <dbReference type="PIRSR" id="PIRSR628651-50"/>
    </source>
</evidence>
<keyword evidence="5 11" id="KW-0862">Zinc</keyword>
<keyword evidence="6 13" id="KW-0156">Chromatin regulator</keyword>
<comment type="subunit">
    <text evidence="13">Component of an histone acetyltransferase complex. Interacts with H3K4me3 and to a lesser extent with H3K4me2.</text>
</comment>
<feature type="binding site" evidence="11">
    <location>
        <position position="323"/>
    </location>
    <ligand>
        <name>Zn(2+)</name>
        <dbReference type="ChEBI" id="CHEBI:29105"/>
        <label>2</label>
    </ligand>
</feature>
<evidence type="ECO:0000259" key="15">
    <source>
        <dbReference type="PROSITE" id="PS50016"/>
    </source>
</evidence>
<organism evidence="16 17">
    <name type="scientific">Ephemerocybe angulata</name>
    <dbReference type="NCBI Taxonomy" id="980116"/>
    <lineage>
        <taxon>Eukaryota</taxon>
        <taxon>Fungi</taxon>
        <taxon>Dikarya</taxon>
        <taxon>Basidiomycota</taxon>
        <taxon>Agaricomycotina</taxon>
        <taxon>Agaricomycetes</taxon>
        <taxon>Agaricomycetidae</taxon>
        <taxon>Agaricales</taxon>
        <taxon>Agaricineae</taxon>
        <taxon>Psathyrellaceae</taxon>
        <taxon>Ephemerocybe</taxon>
    </lineage>
</organism>
<dbReference type="Gene3D" id="3.30.40.10">
    <property type="entry name" value="Zinc/RING finger domain, C3HC4 (zinc finger)"/>
    <property type="match status" value="1"/>
</dbReference>
<protein>
    <recommendedName>
        <fullName evidence="13">Chromatin modification-related protein</fullName>
    </recommendedName>
</protein>
<keyword evidence="8" id="KW-0804">Transcription</keyword>
<evidence type="ECO:0000256" key="1">
    <source>
        <dbReference type="ARBA" id="ARBA00004123"/>
    </source>
</evidence>
<evidence type="ECO:0000256" key="2">
    <source>
        <dbReference type="ARBA" id="ARBA00010210"/>
    </source>
</evidence>
<dbReference type="GO" id="GO:0008270">
    <property type="term" value="F:zinc ion binding"/>
    <property type="evidence" value="ECO:0007669"/>
    <property type="project" value="UniProtKB-KW"/>
</dbReference>
<comment type="function">
    <text evidence="13">Component of an histone acetyltransferase complex.</text>
</comment>
<keyword evidence="4 12" id="KW-0863">Zinc-finger</keyword>
<evidence type="ECO:0000256" key="7">
    <source>
        <dbReference type="ARBA" id="ARBA00023015"/>
    </source>
</evidence>
<dbReference type="GO" id="GO:0000785">
    <property type="term" value="C:chromatin"/>
    <property type="evidence" value="ECO:0007669"/>
    <property type="project" value="UniProtKB-ARBA"/>
</dbReference>
<feature type="binding site" evidence="11">
    <location>
        <position position="304"/>
    </location>
    <ligand>
        <name>Zn(2+)</name>
        <dbReference type="ChEBI" id="CHEBI:29105"/>
        <label>1</label>
    </ligand>
</feature>
<dbReference type="CDD" id="cd15505">
    <property type="entry name" value="PHD_ING"/>
    <property type="match status" value="1"/>
</dbReference>
<reference evidence="16 17" key="1">
    <citation type="journal article" date="2020" name="ISME J.">
        <title>Uncovering the hidden diversity of litter-decomposition mechanisms in mushroom-forming fungi.</title>
        <authorList>
            <person name="Floudas D."/>
            <person name="Bentzer J."/>
            <person name="Ahren D."/>
            <person name="Johansson T."/>
            <person name="Persson P."/>
            <person name="Tunlid A."/>
        </authorList>
    </citation>
    <scope>NUCLEOTIDE SEQUENCE [LARGE SCALE GENOMIC DNA]</scope>
    <source>
        <strain evidence="16 17">CBS 175.51</strain>
    </source>
</reference>
<dbReference type="Proteomes" id="UP000541558">
    <property type="component" value="Unassembled WGS sequence"/>
</dbReference>
<dbReference type="SUPFAM" id="SSF57903">
    <property type="entry name" value="FYVE/PHD zinc finger"/>
    <property type="match status" value="1"/>
</dbReference>
<dbReference type="CDD" id="cd16858">
    <property type="entry name" value="ING_ING3_Yng2p"/>
    <property type="match status" value="1"/>
</dbReference>
<accession>A0A8H5BJY2</accession>
<proteinExistence type="inferred from homology"/>
<feature type="binding site" evidence="11">
    <location>
        <position position="307"/>
    </location>
    <ligand>
        <name>Zn(2+)</name>
        <dbReference type="ChEBI" id="CHEBI:29105"/>
        <label>1</label>
    </ligand>
</feature>
<evidence type="ECO:0000313" key="16">
    <source>
        <dbReference type="EMBL" id="KAF5323858.1"/>
    </source>
</evidence>
<keyword evidence="9 13" id="KW-0539">Nucleus</keyword>
<evidence type="ECO:0000256" key="9">
    <source>
        <dbReference type="ARBA" id="ARBA00023242"/>
    </source>
</evidence>
<feature type="binding site" evidence="11">
    <location>
        <position position="292"/>
    </location>
    <ligand>
        <name>Zn(2+)</name>
        <dbReference type="ChEBI" id="CHEBI:29105"/>
        <label>2</label>
    </ligand>
</feature>
<dbReference type="InterPro" id="IPR019787">
    <property type="entry name" value="Znf_PHD-finger"/>
</dbReference>
<keyword evidence="17" id="KW-1185">Reference proteome</keyword>
<feature type="binding site" evidence="11">
    <location>
        <position position="281"/>
    </location>
    <ligand>
        <name>Zn(2+)</name>
        <dbReference type="ChEBI" id="CHEBI:29105"/>
        <label>1</label>
    </ligand>
</feature>
<comment type="subcellular location">
    <subcellularLocation>
        <location evidence="1 13">Nucleus</location>
    </subcellularLocation>
</comment>
<feature type="region of interest" description="Disordered" evidence="14">
    <location>
        <begin position="179"/>
        <end position="271"/>
    </location>
</feature>
<gene>
    <name evidence="16" type="ORF">D9611_008393</name>
</gene>
<feature type="site" description="Histone H3K4me3 binding" evidence="10">
    <location>
        <position position="278"/>
    </location>
</feature>
<feature type="site" description="Histone H3K4me3 binding" evidence="10">
    <location>
        <position position="293"/>
    </location>
</feature>
<feature type="site" description="Histone H3K4me3 binding" evidence="10">
    <location>
        <position position="302"/>
    </location>
</feature>
<dbReference type="OrthoDB" id="5411773at2759"/>
<evidence type="ECO:0000256" key="13">
    <source>
        <dbReference type="RuleBase" id="RU361213"/>
    </source>
</evidence>
<evidence type="ECO:0000256" key="11">
    <source>
        <dbReference type="PIRSR" id="PIRSR628651-51"/>
    </source>
</evidence>
<comment type="caution">
    <text evidence="16">The sequence shown here is derived from an EMBL/GenBank/DDBJ whole genome shotgun (WGS) entry which is preliminary data.</text>
</comment>
<dbReference type="EMBL" id="JAACJK010000165">
    <property type="protein sequence ID" value="KAF5323858.1"/>
    <property type="molecule type" value="Genomic_DNA"/>
</dbReference>
<dbReference type="PROSITE" id="PS50016">
    <property type="entry name" value="ZF_PHD_2"/>
    <property type="match status" value="1"/>
</dbReference>
<feature type="site" description="Histone H3K4me3 binding" evidence="10">
    <location>
        <position position="289"/>
    </location>
</feature>
<dbReference type="InterPro" id="IPR011011">
    <property type="entry name" value="Znf_FYVE_PHD"/>
</dbReference>
<dbReference type="InterPro" id="IPR001965">
    <property type="entry name" value="Znf_PHD"/>
</dbReference>
<dbReference type="PANTHER" id="PTHR10333">
    <property type="entry name" value="INHIBITOR OF GROWTH PROTEIN"/>
    <property type="match status" value="1"/>
</dbReference>
<dbReference type="GO" id="GO:0006325">
    <property type="term" value="P:chromatin organization"/>
    <property type="evidence" value="ECO:0007669"/>
    <property type="project" value="UniProtKB-KW"/>
</dbReference>